<dbReference type="STRING" id="679201.HMPREF9334_01001"/>
<dbReference type="GO" id="GO:0004065">
    <property type="term" value="F:arylsulfatase activity"/>
    <property type="evidence" value="ECO:0007669"/>
    <property type="project" value="TreeGrafter"/>
</dbReference>
<dbReference type="SUPFAM" id="SSF53649">
    <property type="entry name" value="Alkaline phosphatase-like"/>
    <property type="match status" value="1"/>
</dbReference>
<protein>
    <recommendedName>
        <fullName evidence="2">Sulfatase N-terminal domain-containing protein</fullName>
    </recommendedName>
</protein>
<dbReference type="InterPro" id="IPR000917">
    <property type="entry name" value="Sulfatase_N"/>
</dbReference>
<dbReference type="eggNOG" id="COG3119">
    <property type="taxonomic scope" value="Bacteria"/>
</dbReference>
<evidence type="ECO:0000259" key="2">
    <source>
        <dbReference type="Pfam" id="PF00884"/>
    </source>
</evidence>
<dbReference type="PATRIC" id="fig|679201.3.peg.1014"/>
<dbReference type="OrthoDB" id="1667137at2"/>
<evidence type="ECO:0000313" key="3">
    <source>
        <dbReference type="EMBL" id="EHG21584.1"/>
    </source>
</evidence>
<name>G5GNP7_9FIRM</name>
<evidence type="ECO:0000313" key="4">
    <source>
        <dbReference type="Proteomes" id="UP000004129"/>
    </source>
</evidence>
<sequence>MQDDFTVFWRNDKRASELFYDLLARSERAAYDDDFLAVLAAYRMAAPESERADIFAAQYLLHHGDAESAALCGERAFQKRPLNLEVWRVLAAAYKQLGRELDAVTMQGYAYGLYRGADTGGIDLDLSLSEEIQNEALGRLTLATGKSLNAPTSTSRAYLMNPGLGFRFDIFIGEEIPITMPQGSARFWSAAYAENTGLSDHSYMLTEARHTAWFTRYGHRDFFFDLQKASEVRGTTEIALPAGREAIVPLAGTVPDQRISVTTPSMGTRDIYLGKWAFSFFRLNETTQLYADAQDAYAIGTPILLGHSPARRKLVLNIFVDALSWAVVRPYAATHLPNISKFFARGTIFDQHFSTSEHTLSAFPAIETGCYPHHTHIFNVNAGRELPAEMTTTAEHMKALGYYCAIPMGADQGLSQGVMRGYDRAVLSTWIQNSVDGVDRVLRQLKAFDEVDQFLFLAVNDVHPYDGLGYKFDTNVETHLPLADRFFDHTERTASVFLTNMRIYQEQYLERVRQVDHNIGILLTYLEENFADDEYIVSLYSDHGVPIFNKETSDKLDIISTYVSNATWMMRGAGVPVGVRANELTSIVDIQRTLAHLCGFSVAACSDGNLPAVFSGRERDVVYSMSQYPGQTFKLAVRTRDHALRLETREFVDEDGRVDLAGAIVGIYPREHELEEGYRLDSEELRAFFYPRARDFVRAIASNGEHWPAMRAARPQWFGEES</sequence>
<dbReference type="AlphaFoldDB" id="G5GNP7"/>
<organism evidence="3 4">
    <name type="scientific">Selenomonas infelix ATCC 43532</name>
    <dbReference type="NCBI Taxonomy" id="679201"/>
    <lineage>
        <taxon>Bacteria</taxon>
        <taxon>Bacillati</taxon>
        <taxon>Bacillota</taxon>
        <taxon>Negativicutes</taxon>
        <taxon>Selenomonadales</taxon>
        <taxon>Selenomonadaceae</taxon>
        <taxon>Selenomonas</taxon>
    </lineage>
</organism>
<dbReference type="EMBL" id="ACZM01000007">
    <property type="protein sequence ID" value="EHG21584.1"/>
    <property type="molecule type" value="Genomic_DNA"/>
</dbReference>
<reference evidence="3 4" key="1">
    <citation type="submission" date="2011-08" db="EMBL/GenBank/DDBJ databases">
        <title>The Genome Sequence of Selenomonas infelix ATCC 43532.</title>
        <authorList>
            <consortium name="The Broad Institute Genome Sequencing Platform"/>
            <person name="Earl A."/>
            <person name="Ward D."/>
            <person name="Feldgarden M."/>
            <person name="Gevers D."/>
            <person name="Izard J."/>
            <person name="Blanton J.M."/>
            <person name="Baranova O.V."/>
            <person name="Dewhirst F.E."/>
            <person name="Young S.K."/>
            <person name="Zeng Q."/>
            <person name="Gargeya S."/>
            <person name="Fitzgerald M."/>
            <person name="Haas B."/>
            <person name="Abouelleil A."/>
            <person name="Alvarado L."/>
            <person name="Arachchi H.M."/>
            <person name="Berlin A."/>
            <person name="Brown A."/>
            <person name="Chapman S.B."/>
            <person name="Chen Z."/>
            <person name="Dunbar C."/>
            <person name="Freedman E."/>
            <person name="Gearin G."/>
            <person name="Gellesch M."/>
            <person name="Goldberg J."/>
            <person name="Griggs A."/>
            <person name="Gujja S."/>
            <person name="Heiman D."/>
            <person name="Howarth C."/>
            <person name="Larson L."/>
            <person name="Lui A."/>
            <person name="MacDonald P.J.P."/>
            <person name="Montmayeur A."/>
            <person name="Murphy C."/>
            <person name="Neiman D."/>
            <person name="Pearson M."/>
            <person name="Priest M."/>
            <person name="Roberts A."/>
            <person name="Saif S."/>
            <person name="Shea T."/>
            <person name="Shenoy N."/>
            <person name="Sisk P."/>
            <person name="Stolte C."/>
            <person name="Sykes S."/>
            <person name="Wortman J."/>
            <person name="Nusbaum C."/>
            <person name="Birren B."/>
        </authorList>
    </citation>
    <scope>NUCLEOTIDE SEQUENCE [LARGE SCALE GENOMIC DNA]</scope>
    <source>
        <strain evidence="3 4">ATCC 43532</strain>
    </source>
</reference>
<comment type="caution">
    <text evidence="3">The sequence shown here is derived from an EMBL/GenBank/DDBJ whole genome shotgun (WGS) entry which is preliminary data.</text>
</comment>
<dbReference type="HOGENOM" id="CLU_016687_0_0_9"/>
<dbReference type="Pfam" id="PF00884">
    <property type="entry name" value="Sulfatase"/>
    <property type="match status" value="1"/>
</dbReference>
<dbReference type="PANTHER" id="PTHR42693">
    <property type="entry name" value="ARYLSULFATASE FAMILY MEMBER"/>
    <property type="match status" value="1"/>
</dbReference>
<dbReference type="Proteomes" id="UP000004129">
    <property type="component" value="Unassembled WGS sequence"/>
</dbReference>
<accession>G5GNP7</accession>
<evidence type="ECO:0000256" key="1">
    <source>
        <dbReference type="ARBA" id="ARBA00008779"/>
    </source>
</evidence>
<dbReference type="SUPFAM" id="SSF48452">
    <property type="entry name" value="TPR-like"/>
    <property type="match status" value="1"/>
</dbReference>
<feature type="domain" description="Sulfatase N-terminal" evidence="2">
    <location>
        <begin position="316"/>
        <end position="549"/>
    </location>
</feature>
<dbReference type="InterPro" id="IPR011990">
    <property type="entry name" value="TPR-like_helical_dom_sf"/>
</dbReference>
<comment type="similarity">
    <text evidence="1">Belongs to the sulfatase family.</text>
</comment>
<keyword evidence="4" id="KW-1185">Reference proteome</keyword>
<dbReference type="Gene3D" id="3.40.720.10">
    <property type="entry name" value="Alkaline Phosphatase, subunit A"/>
    <property type="match status" value="1"/>
</dbReference>
<dbReference type="PANTHER" id="PTHR42693:SF33">
    <property type="entry name" value="ARYLSULFATASE"/>
    <property type="match status" value="1"/>
</dbReference>
<dbReference type="InterPro" id="IPR050738">
    <property type="entry name" value="Sulfatase"/>
</dbReference>
<gene>
    <name evidence="3" type="ORF">HMPREF9334_01001</name>
</gene>
<dbReference type="InterPro" id="IPR017850">
    <property type="entry name" value="Alkaline_phosphatase_core_sf"/>
</dbReference>
<dbReference type="RefSeq" id="WP_006692451.1">
    <property type="nucleotide sequence ID" value="NZ_JH376798.1"/>
</dbReference>
<proteinExistence type="inferred from homology"/>